<keyword evidence="3" id="KW-1185">Reference proteome</keyword>
<dbReference type="AlphaFoldDB" id="A0A2W7S2F3"/>
<dbReference type="GO" id="GO:0015628">
    <property type="term" value="P:protein secretion by the type II secretion system"/>
    <property type="evidence" value="ECO:0007669"/>
    <property type="project" value="TreeGrafter"/>
</dbReference>
<sequence length="303" mass="34581">MDIKSFFKHFANLYLYMMQPHKHYLFFSNRQVKGILVGVFIIVVLYCLPYFFKSADAAVVIEKLDVMPDSTTVNSMAFFDNNNINPAPLQLQAFNPNTVDSITLVNMGLRNKLIQTLLHYRQKGGKFYKPDDFKKLWGLRTEEANAIIPFIQIPEITLTKNGFKNLSNNNTVSVELNTATIEELKQVPGMPAYLAYAILRYREKLGAFVLPEQLKQVQGVTDSLYQLLSSHVSINNSDIPKLNLNSASSFALLHHPFIPENVAKAILILRQKEGPFQSINDLKKIPFLSNETFEQMHKYCTVQ</sequence>
<feature type="transmembrane region" description="Helical" evidence="1">
    <location>
        <begin position="32"/>
        <end position="52"/>
    </location>
</feature>
<dbReference type="Gene3D" id="1.10.150.280">
    <property type="entry name" value="AF1531-like domain"/>
    <property type="match status" value="2"/>
</dbReference>
<evidence type="ECO:0000256" key="1">
    <source>
        <dbReference type="SAM" id="Phobius"/>
    </source>
</evidence>
<evidence type="ECO:0000313" key="2">
    <source>
        <dbReference type="EMBL" id="PZX61497.1"/>
    </source>
</evidence>
<keyword evidence="1" id="KW-0812">Transmembrane</keyword>
<accession>A0A2W7S2F3</accession>
<protein>
    <submittedName>
        <fullName evidence="2">Competence ComEA-like helix-hairpin-helix protein</fullName>
    </submittedName>
</protein>
<dbReference type="SUPFAM" id="SSF47781">
    <property type="entry name" value="RuvA domain 2-like"/>
    <property type="match status" value="3"/>
</dbReference>
<gene>
    <name evidence="2" type="ORF">LX80_02227</name>
</gene>
<comment type="caution">
    <text evidence="2">The sequence shown here is derived from an EMBL/GenBank/DDBJ whole genome shotgun (WGS) entry which is preliminary data.</text>
</comment>
<dbReference type="Pfam" id="PF12836">
    <property type="entry name" value="HHH_3"/>
    <property type="match status" value="2"/>
</dbReference>
<organism evidence="2 3">
    <name type="scientific">Hydrotalea sandarakina</name>
    <dbReference type="NCBI Taxonomy" id="1004304"/>
    <lineage>
        <taxon>Bacteria</taxon>
        <taxon>Pseudomonadati</taxon>
        <taxon>Bacteroidota</taxon>
        <taxon>Chitinophagia</taxon>
        <taxon>Chitinophagales</taxon>
        <taxon>Chitinophagaceae</taxon>
        <taxon>Hydrotalea</taxon>
    </lineage>
</organism>
<dbReference type="PANTHER" id="PTHR21180:SF32">
    <property type="entry name" value="ENDONUCLEASE_EXONUCLEASE_PHOSPHATASE FAMILY DOMAIN-CONTAINING PROTEIN 1"/>
    <property type="match status" value="1"/>
</dbReference>
<dbReference type="GO" id="GO:0015627">
    <property type="term" value="C:type II protein secretion system complex"/>
    <property type="evidence" value="ECO:0007669"/>
    <property type="project" value="TreeGrafter"/>
</dbReference>
<dbReference type="OrthoDB" id="981124at2"/>
<reference evidence="2 3" key="1">
    <citation type="submission" date="2018-06" db="EMBL/GenBank/DDBJ databases">
        <title>Genomic Encyclopedia of Archaeal and Bacterial Type Strains, Phase II (KMG-II): from individual species to whole genera.</title>
        <authorList>
            <person name="Goeker M."/>
        </authorList>
    </citation>
    <scope>NUCLEOTIDE SEQUENCE [LARGE SCALE GENOMIC DNA]</scope>
    <source>
        <strain evidence="2 3">DSM 23241</strain>
    </source>
</reference>
<keyword evidence="1" id="KW-0472">Membrane</keyword>
<dbReference type="InterPro" id="IPR010994">
    <property type="entry name" value="RuvA_2-like"/>
</dbReference>
<evidence type="ECO:0000313" key="3">
    <source>
        <dbReference type="Proteomes" id="UP000249720"/>
    </source>
</evidence>
<keyword evidence="1" id="KW-1133">Transmembrane helix</keyword>
<name>A0A2W7S2F3_9BACT</name>
<proteinExistence type="predicted"/>
<dbReference type="Proteomes" id="UP000249720">
    <property type="component" value="Unassembled WGS sequence"/>
</dbReference>
<dbReference type="InterPro" id="IPR051675">
    <property type="entry name" value="Endo/Exo/Phosphatase_dom_1"/>
</dbReference>
<dbReference type="PANTHER" id="PTHR21180">
    <property type="entry name" value="ENDONUCLEASE/EXONUCLEASE/PHOSPHATASE FAMILY DOMAIN-CONTAINING PROTEIN 1"/>
    <property type="match status" value="1"/>
</dbReference>
<dbReference type="EMBL" id="QKZV01000007">
    <property type="protein sequence ID" value="PZX61497.1"/>
    <property type="molecule type" value="Genomic_DNA"/>
</dbReference>